<evidence type="ECO:0000256" key="5">
    <source>
        <dbReference type="ARBA" id="ARBA00023163"/>
    </source>
</evidence>
<dbReference type="GO" id="GO:0003677">
    <property type="term" value="F:DNA binding"/>
    <property type="evidence" value="ECO:0007669"/>
    <property type="project" value="UniProtKB-KW"/>
</dbReference>
<gene>
    <name evidence="7" type="ORF">KC678_04035</name>
</gene>
<dbReference type="SUPFAM" id="SSF88946">
    <property type="entry name" value="Sigma2 domain of RNA polymerase sigma factors"/>
    <property type="match status" value="1"/>
</dbReference>
<evidence type="ECO:0000313" key="7">
    <source>
        <dbReference type="EMBL" id="MCA9381409.1"/>
    </source>
</evidence>
<dbReference type="NCBIfam" id="TIGR02937">
    <property type="entry name" value="sigma70-ECF"/>
    <property type="match status" value="1"/>
</dbReference>
<reference evidence="7" key="2">
    <citation type="journal article" date="2021" name="Microbiome">
        <title>Successional dynamics and alternative stable states in a saline activated sludge microbial community over 9 years.</title>
        <authorList>
            <person name="Wang Y."/>
            <person name="Ye J."/>
            <person name="Ju F."/>
            <person name="Liu L."/>
            <person name="Boyd J.A."/>
            <person name="Deng Y."/>
            <person name="Parks D.H."/>
            <person name="Jiang X."/>
            <person name="Yin X."/>
            <person name="Woodcroft B.J."/>
            <person name="Tyson G.W."/>
            <person name="Hugenholtz P."/>
            <person name="Polz M.F."/>
            <person name="Zhang T."/>
        </authorList>
    </citation>
    <scope>NUCLEOTIDE SEQUENCE</scope>
    <source>
        <strain evidence="7">HKST-UBA13</strain>
    </source>
</reference>
<accession>A0A955L1Z4</accession>
<organism evidence="7 8">
    <name type="scientific">Candidatus Dojkabacteria bacterium</name>
    <dbReference type="NCBI Taxonomy" id="2099670"/>
    <lineage>
        <taxon>Bacteria</taxon>
        <taxon>Candidatus Dojkabacteria</taxon>
    </lineage>
</organism>
<protein>
    <submittedName>
        <fullName evidence="7">Sigma-70 family RNA polymerase sigma factor</fullName>
    </submittedName>
</protein>
<dbReference type="GO" id="GO:0016987">
    <property type="term" value="F:sigma factor activity"/>
    <property type="evidence" value="ECO:0007669"/>
    <property type="project" value="UniProtKB-KW"/>
</dbReference>
<evidence type="ECO:0000259" key="6">
    <source>
        <dbReference type="Pfam" id="PF04542"/>
    </source>
</evidence>
<dbReference type="AlphaFoldDB" id="A0A955L1Z4"/>
<dbReference type="InterPro" id="IPR014284">
    <property type="entry name" value="RNA_pol_sigma-70_dom"/>
</dbReference>
<proteinExistence type="inferred from homology"/>
<evidence type="ECO:0000256" key="4">
    <source>
        <dbReference type="ARBA" id="ARBA00023125"/>
    </source>
</evidence>
<dbReference type="InterPro" id="IPR039425">
    <property type="entry name" value="RNA_pol_sigma-70-like"/>
</dbReference>
<keyword evidence="4" id="KW-0238">DNA-binding</keyword>
<dbReference type="PANTHER" id="PTHR43133">
    <property type="entry name" value="RNA POLYMERASE ECF-TYPE SIGMA FACTO"/>
    <property type="match status" value="1"/>
</dbReference>
<comment type="similarity">
    <text evidence="1">Belongs to the sigma-70 factor family. ECF subfamily.</text>
</comment>
<dbReference type="PANTHER" id="PTHR43133:SF8">
    <property type="entry name" value="RNA POLYMERASE SIGMA FACTOR HI_1459-RELATED"/>
    <property type="match status" value="1"/>
</dbReference>
<keyword evidence="5" id="KW-0804">Transcription</keyword>
<dbReference type="Gene3D" id="1.10.10.10">
    <property type="entry name" value="Winged helix-like DNA-binding domain superfamily/Winged helix DNA-binding domain"/>
    <property type="match status" value="1"/>
</dbReference>
<dbReference type="Gene3D" id="1.10.1740.10">
    <property type="match status" value="1"/>
</dbReference>
<feature type="domain" description="RNA polymerase sigma-70 region 2" evidence="6">
    <location>
        <begin position="11"/>
        <end position="70"/>
    </location>
</feature>
<evidence type="ECO:0000256" key="2">
    <source>
        <dbReference type="ARBA" id="ARBA00023015"/>
    </source>
</evidence>
<keyword evidence="3" id="KW-0731">Sigma factor</keyword>
<dbReference type="EMBL" id="JAGQLJ010000096">
    <property type="protein sequence ID" value="MCA9381409.1"/>
    <property type="molecule type" value="Genomic_DNA"/>
</dbReference>
<evidence type="ECO:0000256" key="3">
    <source>
        <dbReference type="ARBA" id="ARBA00023082"/>
    </source>
</evidence>
<sequence length="540" mass="58994">MNNKDLLTKSYSDYAAEIFRFCMFKLNNREEAEDITSEAFIRLHEQNIAEINNVRAWLYKVSRNLIYDEFIRPTTKNLVEFTDMNKNEETINNSLKSLEKEAIDSETIEVVKVELQNLDDFTADIISMRIWGDMQFSEIAEAMDLKESAVKMRFYRGVDELKDNINKKGSKIKAITVPILLAGILGISTQPAYAFTAASSAAVATAVGSTLGFTLNTMINTKIAGTATTAGTGILATTAAKLIAGSAVLVAGAGVGIGAVAIQSNVPDQPQNEIVNQDNTKSNTDTGVVVSSTDAYVAIQNIFDVLGLPTHYGDPTPDNAPKISLDLDTAKAKFSADELSSKIGELNQMTSDYLIEFSWTQTNREVVGNASIYTTYTKGNQTIEEYVYASAGSPYHSFTFRDALPTNDSIDQSVSSKDELIADFNTLGTWTIEEDKIIRDTVINGVDVKGIFNDNSFPKCTNGQTFSTNVGVQMKSSEVTTLSVTNYLEAQGYTKCFTETFNRAGNIMFEKAGQVIYLSYSAGGSAVTESTPSVEIIFSY</sequence>
<evidence type="ECO:0000313" key="8">
    <source>
        <dbReference type="Proteomes" id="UP000775877"/>
    </source>
</evidence>
<dbReference type="Proteomes" id="UP000775877">
    <property type="component" value="Unassembled WGS sequence"/>
</dbReference>
<keyword evidence="2" id="KW-0805">Transcription regulation</keyword>
<comment type="caution">
    <text evidence="7">The sequence shown here is derived from an EMBL/GenBank/DDBJ whole genome shotgun (WGS) entry which is preliminary data.</text>
</comment>
<evidence type="ECO:0000256" key="1">
    <source>
        <dbReference type="ARBA" id="ARBA00010641"/>
    </source>
</evidence>
<dbReference type="InterPro" id="IPR007627">
    <property type="entry name" value="RNA_pol_sigma70_r2"/>
</dbReference>
<name>A0A955L1Z4_9BACT</name>
<dbReference type="SUPFAM" id="SSF88659">
    <property type="entry name" value="Sigma3 and sigma4 domains of RNA polymerase sigma factors"/>
    <property type="match status" value="1"/>
</dbReference>
<dbReference type="InterPro" id="IPR013324">
    <property type="entry name" value="RNA_pol_sigma_r3/r4-like"/>
</dbReference>
<dbReference type="GO" id="GO:0006352">
    <property type="term" value="P:DNA-templated transcription initiation"/>
    <property type="evidence" value="ECO:0007669"/>
    <property type="project" value="InterPro"/>
</dbReference>
<dbReference type="Pfam" id="PF04542">
    <property type="entry name" value="Sigma70_r2"/>
    <property type="match status" value="1"/>
</dbReference>
<reference evidence="7" key="1">
    <citation type="submission" date="2020-04" db="EMBL/GenBank/DDBJ databases">
        <authorList>
            <person name="Zhang T."/>
        </authorList>
    </citation>
    <scope>NUCLEOTIDE SEQUENCE</scope>
    <source>
        <strain evidence="7">HKST-UBA13</strain>
    </source>
</reference>
<dbReference type="InterPro" id="IPR013325">
    <property type="entry name" value="RNA_pol_sigma_r2"/>
</dbReference>
<dbReference type="InterPro" id="IPR036388">
    <property type="entry name" value="WH-like_DNA-bd_sf"/>
</dbReference>